<keyword evidence="2" id="KW-1185">Reference proteome</keyword>
<organism evidence="1 2">
    <name type="scientific">Aeromonas phage 25AhydR2PP</name>
    <dbReference type="NCBI Taxonomy" id="2163976"/>
    <lineage>
        <taxon>Viruses</taxon>
        <taxon>Duplodnaviria</taxon>
        <taxon>Heunggongvirae</taxon>
        <taxon>Uroviricota</taxon>
        <taxon>Caudoviricetes</taxon>
        <taxon>Autographivirales</taxon>
        <taxon>Autonotataviridae</taxon>
        <taxon>Aerosvirus</taxon>
        <taxon>Aerosvirus av25AhydR2PP</taxon>
    </lineage>
</organism>
<proteinExistence type="predicted"/>
<name>A0A2S1PFS9_9CAUD</name>
<sequence length="200" mass="22588">MRNLSVIILNGPPGSGKDTLAKLLVESYKLRGVNAQVFEFKDIMFKIAKLVSGASDELWDEMYSREQKELPQEFLGGLSARQFMIRISEEWMKPTFGPGIFGQLAYKAVRDSGCELAIFSDGGFQAEVEPFQRPGVHLHVMRLYPSWDSSFDGDSRNYLFDTGLRASNIRLQWGNKIVGMKAIQRAYSSHFTSLAGKYNE</sequence>
<keyword evidence="1" id="KW-0067">ATP-binding</keyword>
<dbReference type="InterPro" id="IPR027417">
    <property type="entry name" value="P-loop_NTPase"/>
</dbReference>
<protein>
    <submittedName>
        <fullName evidence="1">ATP-binding protein</fullName>
    </submittedName>
</protein>
<dbReference type="EMBL" id="MH179473">
    <property type="protein sequence ID" value="AWH15417.1"/>
    <property type="molecule type" value="Genomic_DNA"/>
</dbReference>
<dbReference type="GeneID" id="54991741"/>
<dbReference type="GO" id="GO:0005524">
    <property type="term" value="F:ATP binding"/>
    <property type="evidence" value="ECO:0007669"/>
    <property type="project" value="UniProtKB-KW"/>
</dbReference>
<keyword evidence="1" id="KW-0547">Nucleotide-binding</keyword>
<dbReference type="RefSeq" id="YP_009801230.1">
    <property type="nucleotide sequence ID" value="NC_047966.1"/>
</dbReference>
<evidence type="ECO:0000313" key="1">
    <source>
        <dbReference type="EMBL" id="AWH15417.1"/>
    </source>
</evidence>
<dbReference type="Gene3D" id="3.40.50.300">
    <property type="entry name" value="P-loop containing nucleotide triphosphate hydrolases"/>
    <property type="match status" value="1"/>
</dbReference>
<dbReference type="SUPFAM" id="SSF52540">
    <property type="entry name" value="P-loop containing nucleoside triphosphate hydrolases"/>
    <property type="match status" value="1"/>
</dbReference>
<evidence type="ECO:0000313" key="2">
    <source>
        <dbReference type="Proteomes" id="UP000246930"/>
    </source>
</evidence>
<accession>A0A2S1PFS9</accession>
<dbReference type="KEGG" id="vg:54991741"/>
<dbReference type="Proteomes" id="UP000246930">
    <property type="component" value="Segment"/>
</dbReference>
<reference evidence="1" key="1">
    <citation type="submission" date="2018-03" db="EMBL/GenBank/DDBJ databases">
        <title>Complete genome sequences of new Aeromonas and Pseudomonas phages promising in phage therapy dedicated to aquaculture.</title>
        <authorList>
            <person name="Kolsut J."/>
            <person name="Wojcik E."/>
            <person name="Wojtasik A."/>
            <person name="Dastych J."/>
        </authorList>
    </citation>
    <scope>NUCLEOTIDE SEQUENCE [LARGE SCALE GENOMIC DNA]</scope>
</reference>